<accession>A0A0G1YZJ6</accession>
<dbReference type="AlphaFoldDB" id="A0A0G1YZJ6"/>
<evidence type="ECO:0000256" key="6">
    <source>
        <dbReference type="SAM" id="Phobius"/>
    </source>
</evidence>
<evidence type="ECO:0000256" key="2">
    <source>
        <dbReference type="ARBA" id="ARBA00022679"/>
    </source>
</evidence>
<feature type="transmembrane region" description="Helical" evidence="6">
    <location>
        <begin position="78"/>
        <end position="96"/>
    </location>
</feature>
<gene>
    <name evidence="7" type="ORF">UY61_C0033G0001</name>
</gene>
<protein>
    <submittedName>
        <fullName evidence="7">Phospho-N-acetylmuramoyl-pentapeptide-transferase</fullName>
    </submittedName>
</protein>
<dbReference type="InterPro" id="IPR000715">
    <property type="entry name" value="Glycosyl_transferase_4"/>
</dbReference>
<dbReference type="GO" id="GO:0016780">
    <property type="term" value="F:phosphotransferase activity, for other substituted phosphate groups"/>
    <property type="evidence" value="ECO:0007669"/>
    <property type="project" value="InterPro"/>
</dbReference>
<dbReference type="PANTHER" id="PTHR22926:SF5">
    <property type="entry name" value="PHOSPHO-N-ACETYLMURAMOYL-PENTAPEPTIDE-TRANSFERASE HOMOLOG"/>
    <property type="match status" value="1"/>
</dbReference>
<evidence type="ECO:0000256" key="1">
    <source>
        <dbReference type="ARBA" id="ARBA00004141"/>
    </source>
</evidence>
<dbReference type="EMBL" id="LCQQ01000033">
    <property type="protein sequence ID" value="KKW20442.1"/>
    <property type="molecule type" value="Genomic_DNA"/>
</dbReference>
<dbReference type="GO" id="GO:0044038">
    <property type="term" value="P:cell wall macromolecule biosynthetic process"/>
    <property type="evidence" value="ECO:0007669"/>
    <property type="project" value="TreeGrafter"/>
</dbReference>
<sequence>MGETGILGLVTALTVVAFLTDAVLVLPIVALPLVLDSSSVIIQLFSKKFFGRKIFRVAPLHHHFEALGWPSYKVTMRAWLLSIVAAIVGMVIALLGR</sequence>
<keyword evidence="5 6" id="KW-0472">Membrane</keyword>
<dbReference type="Proteomes" id="UP000034201">
    <property type="component" value="Unassembled WGS sequence"/>
</dbReference>
<evidence type="ECO:0000256" key="5">
    <source>
        <dbReference type="ARBA" id="ARBA00023136"/>
    </source>
</evidence>
<comment type="subcellular location">
    <subcellularLocation>
        <location evidence="1">Membrane</location>
        <topology evidence="1">Multi-pass membrane protein</topology>
    </subcellularLocation>
</comment>
<feature type="transmembrane region" description="Helical" evidence="6">
    <location>
        <begin position="6"/>
        <end position="34"/>
    </location>
</feature>
<comment type="caution">
    <text evidence="7">The sequence shown here is derived from an EMBL/GenBank/DDBJ whole genome shotgun (WGS) entry which is preliminary data.</text>
</comment>
<name>A0A0G1YZJ6_9BACT</name>
<keyword evidence="3 6" id="KW-0812">Transmembrane</keyword>
<evidence type="ECO:0000313" key="8">
    <source>
        <dbReference type="Proteomes" id="UP000034201"/>
    </source>
</evidence>
<dbReference type="PANTHER" id="PTHR22926">
    <property type="entry name" value="PHOSPHO-N-ACETYLMURAMOYL-PENTAPEPTIDE-TRANSFERASE"/>
    <property type="match status" value="1"/>
</dbReference>
<organism evidence="7 8">
    <name type="scientific">Candidatus Adlerbacteria bacterium GW2011_GWC1_50_9</name>
    <dbReference type="NCBI Taxonomy" id="1618608"/>
    <lineage>
        <taxon>Bacteria</taxon>
        <taxon>Candidatus Adleribacteriota</taxon>
    </lineage>
</organism>
<evidence type="ECO:0000256" key="3">
    <source>
        <dbReference type="ARBA" id="ARBA00022692"/>
    </source>
</evidence>
<evidence type="ECO:0000256" key="4">
    <source>
        <dbReference type="ARBA" id="ARBA00022989"/>
    </source>
</evidence>
<reference evidence="7 8" key="1">
    <citation type="journal article" date="2015" name="Nature">
        <title>rRNA introns, odd ribosomes, and small enigmatic genomes across a large radiation of phyla.</title>
        <authorList>
            <person name="Brown C.T."/>
            <person name="Hug L.A."/>
            <person name="Thomas B.C."/>
            <person name="Sharon I."/>
            <person name="Castelle C.J."/>
            <person name="Singh A."/>
            <person name="Wilkins M.J."/>
            <person name="Williams K.H."/>
            <person name="Banfield J.F."/>
        </authorList>
    </citation>
    <scope>NUCLEOTIDE SEQUENCE [LARGE SCALE GENOMIC DNA]</scope>
</reference>
<keyword evidence="4 6" id="KW-1133">Transmembrane helix</keyword>
<keyword evidence="2 7" id="KW-0808">Transferase</keyword>
<dbReference type="GO" id="GO:0071555">
    <property type="term" value="P:cell wall organization"/>
    <property type="evidence" value="ECO:0007669"/>
    <property type="project" value="TreeGrafter"/>
</dbReference>
<evidence type="ECO:0000313" key="7">
    <source>
        <dbReference type="EMBL" id="KKW20442.1"/>
    </source>
</evidence>
<dbReference type="GO" id="GO:0005886">
    <property type="term" value="C:plasma membrane"/>
    <property type="evidence" value="ECO:0007669"/>
    <property type="project" value="TreeGrafter"/>
</dbReference>
<proteinExistence type="predicted"/>